<keyword evidence="2" id="KW-1185">Reference proteome</keyword>
<dbReference type="EMBL" id="DUZY01000003">
    <property type="protein sequence ID" value="DAD31292.1"/>
    <property type="molecule type" value="Genomic_DNA"/>
</dbReference>
<proteinExistence type="predicted"/>
<comment type="caution">
    <text evidence="1">The sequence shown here is derived from an EMBL/GenBank/DDBJ whole genome shotgun (WGS) entry which is preliminary data.</text>
</comment>
<dbReference type="AlphaFoldDB" id="A0A822YFU2"/>
<dbReference type="Proteomes" id="UP000607653">
    <property type="component" value="Unassembled WGS sequence"/>
</dbReference>
<gene>
    <name evidence="1" type="ORF">HUJ06_010143</name>
</gene>
<organism evidence="1 2">
    <name type="scientific">Nelumbo nucifera</name>
    <name type="common">Sacred lotus</name>
    <dbReference type="NCBI Taxonomy" id="4432"/>
    <lineage>
        <taxon>Eukaryota</taxon>
        <taxon>Viridiplantae</taxon>
        <taxon>Streptophyta</taxon>
        <taxon>Embryophyta</taxon>
        <taxon>Tracheophyta</taxon>
        <taxon>Spermatophyta</taxon>
        <taxon>Magnoliopsida</taxon>
        <taxon>Proteales</taxon>
        <taxon>Nelumbonaceae</taxon>
        <taxon>Nelumbo</taxon>
    </lineage>
</organism>
<accession>A0A822YFU2</accession>
<evidence type="ECO:0000313" key="2">
    <source>
        <dbReference type="Proteomes" id="UP000607653"/>
    </source>
</evidence>
<protein>
    <submittedName>
        <fullName evidence="1">Uncharacterized protein</fullName>
    </submittedName>
</protein>
<evidence type="ECO:0000313" key="1">
    <source>
        <dbReference type="EMBL" id="DAD31292.1"/>
    </source>
</evidence>
<name>A0A822YFU2_NELNU</name>
<sequence length="49" mass="5527">MVSAENSNRTKQCRNKYANSLDNVLHVHATFGLCRGIIQFCSGRVFVKL</sequence>
<reference evidence="1 2" key="1">
    <citation type="journal article" date="2020" name="Mol. Biol. Evol.">
        <title>Distinct Expression and Methylation Patterns for Genes with Different Fates following a Single Whole-Genome Duplication in Flowering Plants.</title>
        <authorList>
            <person name="Shi T."/>
            <person name="Rahmani R.S."/>
            <person name="Gugger P.F."/>
            <person name="Wang M."/>
            <person name="Li H."/>
            <person name="Zhang Y."/>
            <person name="Li Z."/>
            <person name="Wang Q."/>
            <person name="Van de Peer Y."/>
            <person name="Marchal K."/>
            <person name="Chen J."/>
        </authorList>
    </citation>
    <scope>NUCLEOTIDE SEQUENCE [LARGE SCALE GENOMIC DNA]</scope>
    <source>
        <tissue evidence="1">Leaf</tissue>
    </source>
</reference>